<dbReference type="PANTHER" id="PTHR12157">
    <property type="entry name" value="REGULATING SYNAPTIC MEMBRANE EXOCYTOSIS PROTEIN"/>
    <property type="match status" value="1"/>
</dbReference>
<evidence type="ECO:0000256" key="4">
    <source>
        <dbReference type="ARBA" id="ARBA00022771"/>
    </source>
</evidence>
<feature type="region of interest" description="Disordered" evidence="9">
    <location>
        <begin position="19"/>
        <end position="321"/>
    </location>
</feature>
<dbReference type="Pfam" id="PF00595">
    <property type="entry name" value="PDZ"/>
    <property type="match status" value="1"/>
</dbReference>
<name>A0A8N5HXF9_GEOFO</name>
<feature type="region of interest" description="Disordered" evidence="9">
    <location>
        <begin position="542"/>
        <end position="566"/>
    </location>
</feature>
<feature type="compositionally biased region" description="Basic and acidic residues" evidence="9">
    <location>
        <begin position="143"/>
        <end position="195"/>
    </location>
</feature>
<dbReference type="Pfam" id="PF00168">
    <property type="entry name" value="C2"/>
    <property type="match status" value="2"/>
</dbReference>
<evidence type="ECO:0000256" key="8">
    <source>
        <dbReference type="ARBA" id="ARBA00034103"/>
    </source>
</evidence>
<dbReference type="CDD" id="cd04031">
    <property type="entry name" value="C2A_RIM1alpha"/>
    <property type="match status" value="1"/>
</dbReference>
<evidence type="ECO:0000256" key="1">
    <source>
        <dbReference type="ARBA" id="ARBA00022553"/>
    </source>
</evidence>
<dbReference type="GeneID" id="102034000"/>
<evidence type="ECO:0000259" key="11">
    <source>
        <dbReference type="PROSITE" id="PS50106"/>
    </source>
</evidence>
<dbReference type="SUPFAM" id="SSF49562">
    <property type="entry name" value="C2 domain (Calcium/lipid-binding domain, CaLB)"/>
    <property type="match status" value="2"/>
</dbReference>
<dbReference type="GO" id="GO:0042734">
    <property type="term" value="C:presynaptic membrane"/>
    <property type="evidence" value="ECO:0007669"/>
    <property type="project" value="TreeGrafter"/>
</dbReference>
<dbReference type="FunFam" id="2.60.40.150:FF:000003">
    <property type="entry name" value="Regulating synaptic membrane exocytosis protein 2"/>
    <property type="match status" value="1"/>
</dbReference>
<dbReference type="InterPro" id="IPR001478">
    <property type="entry name" value="PDZ"/>
</dbReference>
<feature type="compositionally biased region" description="Basic residues" evidence="9">
    <location>
        <begin position="359"/>
        <end position="371"/>
    </location>
</feature>
<feature type="compositionally biased region" description="Polar residues" evidence="9">
    <location>
        <begin position="341"/>
        <end position="353"/>
    </location>
</feature>
<evidence type="ECO:0000256" key="5">
    <source>
        <dbReference type="ARBA" id="ARBA00022782"/>
    </source>
</evidence>
<protein>
    <submittedName>
        <fullName evidence="13">Regulating synaptic membrane exocytosis protein 1 isoform X17</fullName>
    </submittedName>
</protein>
<feature type="compositionally biased region" description="Basic and acidic residues" evidence="9">
    <location>
        <begin position="937"/>
        <end position="951"/>
    </location>
</feature>
<evidence type="ECO:0000313" key="12">
    <source>
        <dbReference type="Proteomes" id="UP000504602"/>
    </source>
</evidence>
<dbReference type="PANTHER" id="PTHR12157:SF18">
    <property type="entry name" value="REGULATING SYNAPTIC MEMBRANE EXOCYTOSIS PROTEIN 1"/>
    <property type="match status" value="1"/>
</dbReference>
<dbReference type="InterPro" id="IPR035892">
    <property type="entry name" value="C2_domain_sf"/>
</dbReference>
<feature type="region of interest" description="Disordered" evidence="9">
    <location>
        <begin position="889"/>
        <end position="1044"/>
    </location>
</feature>
<dbReference type="Gene3D" id="2.60.40.150">
    <property type="entry name" value="C2 domain"/>
    <property type="match status" value="2"/>
</dbReference>
<dbReference type="GO" id="GO:0048791">
    <property type="term" value="P:calcium ion-regulated exocytosis of neurotransmitter"/>
    <property type="evidence" value="ECO:0007669"/>
    <property type="project" value="TreeGrafter"/>
</dbReference>
<accession>A0A8N5HXF9</accession>
<feature type="compositionally biased region" description="Polar residues" evidence="9">
    <location>
        <begin position="779"/>
        <end position="790"/>
    </location>
</feature>
<evidence type="ECO:0000256" key="6">
    <source>
        <dbReference type="ARBA" id="ARBA00022833"/>
    </source>
</evidence>
<keyword evidence="7" id="KW-0770">Synapse</keyword>
<dbReference type="GO" id="GO:2000300">
    <property type="term" value="P:regulation of synaptic vesicle exocytosis"/>
    <property type="evidence" value="ECO:0007669"/>
    <property type="project" value="TreeGrafter"/>
</dbReference>
<evidence type="ECO:0000256" key="3">
    <source>
        <dbReference type="ARBA" id="ARBA00022737"/>
    </source>
</evidence>
<dbReference type="PROSITE" id="PS50106">
    <property type="entry name" value="PDZ"/>
    <property type="match status" value="1"/>
</dbReference>
<feature type="compositionally biased region" description="Polar residues" evidence="9">
    <location>
        <begin position="30"/>
        <end position="44"/>
    </location>
</feature>
<dbReference type="GO" id="GO:0042391">
    <property type="term" value="P:regulation of membrane potential"/>
    <property type="evidence" value="ECO:0007669"/>
    <property type="project" value="TreeGrafter"/>
</dbReference>
<gene>
    <name evidence="13" type="primary">RIMS1</name>
</gene>
<keyword evidence="4" id="KW-0863">Zinc-finger</keyword>
<evidence type="ECO:0000256" key="2">
    <source>
        <dbReference type="ARBA" id="ARBA00022723"/>
    </source>
</evidence>
<feature type="domain" description="PDZ" evidence="11">
    <location>
        <begin position="449"/>
        <end position="535"/>
    </location>
</feature>
<dbReference type="GO" id="GO:0050806">
    <property type="term" value="P:positive regulation of synaptic transmission"/>
    <property type="evidence" value="ECO:0007669"/>
    <property type="project" value="TreeGrafter"/>
</dbReference>
<dbReference type="InterPro" id="IPR013083">
    <property type="entry name" value="Znf_RING/FYVE/PHD"/>
</dbReference>
<keyword evidence="12" id="KW-1185">Reference proteome</keyword>
<keyword evidence="3" id="KW-0677">Repeat</keyword>
<dbReference type="GO" id="GO:0044325">
    <property type="term" value="F:transmembrane transporter binding"/>
    <property type="evidence" value="ECO:0007669"/>
    <property type="project" value="TreeGrafter"/>
</dbReference>
<dbReference type="Proteomes" id="UP000504602">
    <property type="component" value="Unplaced"/>
</dbReference>
<feature type="compositionally biased region" description="Basic and acidic residues" evidence="9">
    <location>
        <begin position="304"/>
        <end position="314"/>
    </location>
</feature>
<evidence type="ECO:0000259" key="10">
    <source>
        <dbReference type="PROSITE" id="PS50004"/>
    </source>
</evidence>
<dbReference type="GO" id="GO:0031267">
    <property type="term" value="F:small GTPase binding"/>
    <property type="evidence" value="ECO:0007669"/>
    <property type="project" value="InterPro"/>
</dbReference>
<dbReference type="CTD" id="22999"/>
<sequence>MWVCNLCRKQQEILTKSGAWFFGSGPQPSPSQDGTLSDTATGASSDAPREKKARLQERSRSQTPLSTAAASSQEISSSSVQPDRRKGAEVSQPAMGPDQKQASRSRSEPPKERKKAVLISDQNGKGVKSERKRVPKSSLQKEGPTDDRERKERHEGRRLEKGKSQDYPDLPEKLEEGKVPDDEKQRKEDEYHTCYKSDPNLARYPVKPHPEEQQMRMHAKVSKARHERRHSDVALPHTEMEEAEVPENKLGKRSQLQGTQDRKSLVETQRSYSIDRTGDVRISVSKQLTNHSPPTPRHSPVPIEHVEYKNHDSFIKQSRLDPSSAILMRKAKREKMETMLRNDSLSSDQSESVRPSPPKPHRAKRGGKKRQMSVSSSEEEGASTPEYTSCEDVEIESESVSEKGDLDYYWLDPATWHSRETSPISSHPVTWQPSKEGDRLIGRVILNKRTTMPKESGALLGLKVVGGKMTELGRLGAFITKVKKGSLADVVGHLRAGDEVLEWNGKPLPGATNEEVYNIILESKSEPQVEIIVSRPIGDIPRIPETSHPPLESSSSSFESQKMERPSISVISPTSPGALRDAPQVLPGQLSVKLWYDKVGHQLIVNVLQATDLPPRVDGRPRNPYVKMYFLPDRSDKSKRRTKTVKKSLEPKWNQTFLYSHVHRRDFRERMLEITVWDQPRVQEEESEFLGEILIELETALLDDEPHWYKLQTHDESSLPLPQPSPFMPRRHVHGGESTSKKLQRSRPISDSDISDFDVDDGIGVVPPGYRSSTRESKSTTLTVPEQQRTTTHHRSRSVSPHRGDDQGRPRSRLPNVPLQRSLDEIHQMRRSRSPTRHHDASRTPVDYRSREMDSQYLSDQESELLMLPRAKRGRSAECLHTISELQPSLDRARSASTNCLRPDTSLHSPERERGRWSPSLERRRPTSPRIHIQHASPEDDRQSRKVERYSSQKQARKGPAAETERTHQQGSPTQSPPADTSFSSRRGRQLPQVPVRSGSIEQEAGSKKLKSTIQRSTETGMAAEMRSRMVRQPSRESTDGSINSYSSEGNLIFPGVRLGADSQFSDFLDGLGPAQLVGRQTLATPAMGDIQIGMVDKKGQLEVEVIRARGLIQKPGSKSTPAPYVKVYLLENGACIAKKKTRIARKTLDPLYQQTLVFEESPQGKVLQVIVWGDYGRMDHKCFMGVAQILLEELDLSSVVIGWYKLFPPSSLVDPTLTPLTRRASQSSLESSTGPPCIRS</sequence>
<dbReference type="GO" id="GO:0048167">
    <property type="term" value="P:regulation of synaptic plasticity"/>
    <property type="evidence" value="ECO:0007669"/>
    <property type="project" value="TreeGrafter"/>
</dbReference>
<proteinExistence type="predicted"/>
<feature type="compositionally biased region" description="Basic and acidic residues" evidence="9">
    <location>
        <begin position="47"/>
        <end position="60"/>
    </location>
</feature>
<dbReference type="InterPro" id="IPR000008">
    <property type="entry name" value="C2_dom"/>
</dbReference>
<evidence type="ECO:0000313" key="13">
    <source>
        <dbReference type="RefSeq" id="XP_030913028.1"/>
    </source>
</evidence>
<feature type="domain" description="C2" evidence="10">
    <location>
        <begin position="1087"/>
        <end position="1205"/>
    </location>
</feature>
<feature type="compositionally biased region" description="Low complexity" evidence="9">
    <location>
        <begin position="544"/>
        <end position="560"/>
    </location>
</feature>
<dbReference type="SUPFAM" id="SSF50156">
    <property type="entry name" value="PDZ domain-like"/>
    <property type="match status" value="1"/>
</dbReference>
<dbReference type="GO" id="GO:0008270">
    <property type="term" value="F:zinc ion binding"/>
    <property type="evidence" value="ECO:0007669"/>
    <property type="project" value="UniProtKB-KW"/>
</dbReference>
<feature type="region of interest" description="Disordered" evidence="9">
    <location>
        <begin position="338"/>
        <end position="399"/>
    </location>
</feature>
<evidence type="ECO:0000256" key="7">
    <source>
        <dbReference type="ARBA" id="ARBA00023018"/>
    </source>
</evidence>
<reference evidence="13" key="1">
    <citation type="submission" date="2025-08" db="UniProtKB">
        <authorList>
            <consortium name="RefSeq"/>
        </authorList>
    </citation>
    <scope>IDENTIFICATION</scope>
</reference>
<keyword evidence="5" id="KW-0221">Differentiation</keyword>
<feature type="compositionally biased region" description="Basic residues" evidence="9">
    <location>
        <begin position="217"/>
        <end position="228"/>
    </location>
</feature>
<dbReference type="GO" id="GO:0030154">
    <property type="term" value="P:cell differentiation"/>
    <property type="evidence" value="ECO:0007669"/>
    <property type="project" value="UniProtKB-KW"/>
</dbReference>
<dbReference type="PROSITE" id="PS50004">
    <property type="entry name" value="C2"/>
    <property type="match status" value="2"/>
</dbReference>
<keyword evidence="1" id="KW-0597">Phosphoprotein</keyword>
<dbReference type="SMART" id="SM00239">
    <property type="entry name" value="C2"/>
    <property type="match status" value="2"/>
</dbReference>
<dbReference type="Gene3D" id="2.30.42.10">
    <property type="match status" value="1"/>
</dbReference>
<organism evidence="12 13">
    <name type="scientific">Geospiza fortis</name>
    <name type="common">Medium ground-finch</name>
    <dbReference type="NCBI Taxonomy" id="48883"/>
    <lineage>
        <taxon>Eukaryota</taxon>
        <taxon>Metazoa</taxon>
        <taxon>Chordata</taxon>
        <taxon>Craniata</taxon>
        <taxon>Vertebrata</taxon>
        <taxon>Euteleostomi</taxon>
        <taxon>Archelosauria</taxon>
        <taxon>Archosauria</taxon>
        <taxon>Dinosauria</taxon>
        <taxon>Saurischia</taxon>
        <taxon>Theropoda</taxon>
        <taxon>Coelurosauria</taxon>
        <taxon>Aves</taxon>
        <taxon>Neognathae</taxon>
        <taxon>Neoaves</taxon>
        <taxon>Telluraves</taxon>
        <taxon>Australaves</taxon>
        <taxon>Passeriformes</taxon>
        <taxon>Thraupidae</taxon>
        <taxon>Geospiza</taxon>
    </lineage>
</organism>
<dbReference type="RefSeq" id="XP_030913028.1">
    <property type="nucleotide sequence ID" value="XM_031057168.1"/>
</dbReference>
<dbReference type="InterPro" id="IPR036034">
    <property type="entry name" value="PDZ_sf"/>
</dbReference>
<dbReference type="FunFam" id="2.30.42.10:FF:000003">
    <property type="entry name" value="Regulating synaptic membrane exocytosis protein 1, putative"/>
    <property type="match status" value="1"/>
</dbReference>
<dbReference type="CDD" id="cd06714">
    <property type="entry name" value="PDZ_RIM-like"/>
    <property type="match status" value="1"/>
</dbReference>
<feature type="compositionally biased region" description="Basic and acidic residues" evidence="9">
    <location>
        <begin position="909"/>
        <end position="925"/>
    </location>
</feature>
<comment type="subcellular location">
    <subcellularLocation>
        <location evidence="8">Synapse</location>
    </subcellularLocation>
</comment>
<feature type="compositionally biased region" description="Acidic residues" evidence="9">
    <location>
        <begin position="389"/>
        <end position="399"/>
    </location>
</feature>
<dbReference type="CDD" id="cd04028">
    <property type="entry name" value="C2B_RIM1alpha"/>
    <property type="match status" value="1"/>
</dbReference>
<dbReference type="AlphaFoldDB" id="A0A8N5HXF9"/>
<dbReference type="GO" id="GO:0048788">
    <property type="term" value="C:cytoskeleton of presynaptic active zone"/>
    <property type="evidence" value="ECO:0007669"/>
    <property type="project" value="TreeGrafter"/>
</dbReference>
<dbReference type="SMART" id="SM00228">
    <property type="entry name" value="PDZ"/>
    <property type="match status" value="1"/>
</dbReference>
<evidence type="ECO:0000256" key="9">
    <source>
        <dbReference type="SAM" id="MobiDB-lite"/>
    </source>
</evidence>
<dbReference type="Gene3D" id="3.30.40.10">
    <property type="entry name" value="Zinc/RING finger domain, C3HC4 (zinc finger)"/>
    <property type="match status" value="1"/>
</dbReference>
<dbReference type="FunFam" id="2.60.40.150:FF:000001">
    <property type="entry name" value="Regulating synaptic membrane exocytosis 3, isoform CRA_a"/>
    <property type="match status" value="1"/>
</dbReference>
<keyword evidence="2" id="KW-0479">Metal-binding</keyword>
<feature type="compositionally biased region" description="Polar residues" evidence="9">
    <location>
        <begin position="969"/>
        <end position="985"/>
    </location>
</feature>
<feature type="compositionally biased region" description="Low complexity" evidence="9">
    <location>
        <begin position="66"/>
        <end position="79"/>
    </location>
</feature>
<feature type="domain" description="C2" evidence="10">
    <location>
        <begin position="586"/>
        <end position="709"/>
    </location>
</feature>
<keyword evidence="6" id="KW-0862">Zinc</keyword>
<dbReference type="InterPro" id="IPR039032">
    <property type="entry name" value="Rim-like"/>
</dbReference>
<feature type="region of interest" description="Disordered" evidence="9">
    <location>
        <begin position="714"/>
        <end position="857"/>
    </location>
</feature>
<feature type="compositionally biased region" description="Basic and acidic residues" evidence="9">
    <location>
        <begin position="837"/>
        <end position="854"/>
    </location>
</feature>